<dbReference type="InterPro" id="IPR023561">
    <property type="entry name" value="Carbonic_anhydrase_a-class"/>
</dbReference>
<comment type="caution">
    <text evidence="10">The sequence shown here is derived from an EMBL/GenBank/DDBJ whole genome shotgun (WGS) entry which is preliminary data.</text>
</comment>
<keyword evidence="3" id="KW-0479">Metal-binding</keyword>
<evidence type="ECO:0000256" key="1">
    <source>
        <dbReference type="ARBA" id="ARBA00010718"/>
    </source>
</evidence>
<keyword evidence="4" id="KW-0862">Zinc</keyword>
<dbReference type="Gene3D" id="3.10.200.10">
    <property type="entry name" value="Alpha carbonic anhydrase"/>
    <property type="match status" value="1"/>
</dbReference>
<name>A0A168ELK7_9HYPO</name>
<dbReference type="PANTHER" id="PTHR18952">
    <property type="entry name" value="CARBONIC ANHYDRASE"/>
    <property type="match status" value="1"/>
</dbReference>
<keyword evidence="8" id="KW-0732">Signal</keyword>
<organism evidence="10 11">
    <name type="scientific">Moelleriella libera RCEF 2490</name>
    <dbReference type="NCBI Taxonomy" id="1081109"/>
    <lineage>
        <taxon>Eukaryota</taxon>
        <taxon>Fungi</taxon>
        <taxon>Dikarya</taxon>
        <taxon>Ascomycota</taxon>
        <taxon>Pezizomycotina</taxon>
        <taxon>Sordariomycetes</taxon>
        <taxon>Hypocreomycetidae</taxon>
        <taxon>Hypocreales</taxon>
        <taxon>Clavicipitaceae</taxon>
        <taxon>Moelleriella</taxon>
    </lineage>
</organism>
<dbReference type="AlphaFoldDB" id="A0A168ELK7"/>
<evidence type="ECO:0000256" key="3">
    <source>
        <dbReference type="ARBA" id="ARBA00022723"/>
    </source>
</evidence>
<feature type="chain" id="PRO_5007896530" description="carbonic anhydrase" evidence="8">
    <location>
        <begin position="20"/>
        <end position="326"/>
    </location>
</feature>
<dbReference type="InterPro" id="IPR001148">
    <property type="entry name" value="CA_dom"/>
</dbReference>
<evidence type="ECO:0000256" key="8">
    <source>
        <dbReference type="SAM" id="SignalP"/>
    </source>
</evidence>
<dbReference type="SUPFAM" id="SSF51069">
    <property type="entry name" value="Carbonic anhydrase"/>
    <property type="match status" value="1"/>
</dbReference>
<dbReference type="CDD" id="cd03124">
    <property type="entry name" value="alpha_CA_prokaryotic_like"/>
    <property type="match status" value="1"/>
</dbReference>
<keyword evidence="11" id="KW-1185">Reference proteome</keyword>
<evidence type="ECO:0000313" key="10">
    <source>
        <dbReference type="EMBL" id="KZZ98926.1"/>
    </source>
</evidence>
<accession>A0A168ELK7</accession>
<proteinExistence type="inferred from homology"/>
<dbReference type="SMART" id="SM01057">
    <property type="entry name" value="Carb_anhydrase"/>
    <property type="match status" value="1"/>
</dbReference>
<feature type="compositionally biased region" description="Polar residues" evidence="7">
    <location>
        <begin position="198"/>
        <end position="208"/>
    </location>
</feature>
<dbReference type="InterPro" id="IPR041891">
    <property type="entry name" value="Alpha_CA_prokaryot-like"/>
</dbReference>
<dbReference type="OrthoDB" id="429145at2759"/>
<feature type="signal peptide" evidence="8">
    <location>
        <begin position="1"/>
        <end position="19"/>
    </location>
</feature>
<comment type="similarity">
    <text evidence="1">Belongs to the alpha-carbonic anhydrase family.</text>
</comment>
<dbReference type="GO" id="GO:0008270">
    <property type="term" value="F:zinc ion binding"/>
    <property type="evidence" value="ECO:0007669"/>
    <property type="project" value="InterPro"/>
</dbReference>
<feature type="domain" description="Alpha-carbonic anhydrase" evidence="9">
    <location>
        <begin position="39"/>
        <end position="326"/>
    </location>
</feature>
<dbReference type="Proteomes" id="UP000078544">
    <property type="component" value="Unassembled WGS sequence"/>
</dbReference>
<comment type="catalytic activity">
    <reaction evidence="6">
        <text>hydrogencarbonate + H(+) = CO2 + H2O</text>
        <dbReference type="Rhea" id="RHEA:10748"/>
        <dbReference type="ChEBI" id="CHEBI:15377"/>
        <dbReference type="ChEBI" id="CHEBI:15378"/>
        <dbReference type="ChEBI" id="CHEBI:16526"/>
        <dbReference type="ChEBI" id="CHEBI:17544"/>
        <dbReference type="EC" id="4.2.1.1"/>
    </reaction>
</comment>
<dbReference type="PROSITE" id="PS51144">
    <property type="entry name" value="ALPHA_CA_2"/>
    <property type="match status" value="1"/>
</dbReference>
<evidence type="ECO:0000259" key="9">
    <source>
        <dbReference type="PROSITE" id="PS51144"/>
    </source>
</evidence>
<dbReference type="InterPro" id="IPR036398">
    <property type="entry name" value="CA_dom_sf"/>
</dbReference>
<dbReference type="EMBL" id="AZGY01000004">
    <property type="protein sequence ID" value="KZZ98926.1"/>
    <property type="molecule type" value="Genomic_DNA"/>
</dbReference>
<dbReference type="Pfam" id="PF00194">
    <property type="entry name" value="Carb_anhydrase"/>
    <property type="match status" value="2"/>
</dbReference>
<gene>
    <name evidence="10" type="ORF">AAL_02477</name>
</gene>
<dbReference type="PROSITE" id="PS51257">
    <property type="entry name" value="PROKAR_LIPOPROTEIN"/>
    <property type="match status" value="1"/>
</dbReference>
<evidence type="ECO:0000256" key="5">
    <source>
        <dbReference type="ARBA" id="ARBA00023239"/>
    </source>
</evidence>
<dbReference type="EC" id="4.2.1.1" evidence="2"/>
<feature type="region of interest" description="Disordered" evidence="7">
    <location>
        <begin position="195"/>
        <end position="218"/>
    </location>
</feature>
<evidence type="ECO:0000313" key="11">
    <source>
        <dbReference type="Proteomes" id="UP000078544"/>
    </source>
</evidence>
<dbReference type="STRING" id="1081109.A0A168ELK7"/>
<reference evidence="10 11" key="1">
    <citation type="journal article" date="2016" name="Genome Biol. Evol.">
        <title>Divergent and convergent evolution of fungal pathogenicity.</title>
        <authorList>
            <person name="Shang Y."/>
            <person name="Xiao G."/>
            <person name="Zheng P."/>
            <person name="Cen K."/>
            <person name="Zhan S."/>
            <person name="Wang C."/>
        </authorList>
    </citation>
    <scope>NUCLEOTIDE SEQUENCE [LARGE SCALE GENOMIC DNA]</scope>
    <source>
        <strain evidence="10 11">RCEF 2490</strain>
    </source>
</reference>
<dbReference type="GO" id="GO:0004089">
    <property type="term" value="F:carbonate dehydratase activity"/>
    <property type="evidence" value="ECO:0007669"/>
    <property type="project" value="UniProtKB-EC"/>
</dbReference>
<evidence type="ECO:0000256" key="2">
    <source>
        <dbReference type="ARBA" id="ARBA00012925"/>
    </source>
</evidence>
<evidence type="ECO:0000256" key="7">
    <source>
        <dbReference type="SAM" id="MobiDB-lite"/>
    </source>
</evidence>
<sequence>MISSRAWLALFAAFAHVSASCGYGTILQPRDAQGPVAVNNFGYIGSKGPAGWAALDPVKNALCAKGTAQSPINLIGGVTRSVPKGQLSISIPDMTKGADFENLGTTVEVMAEGGKLSLAGTQYTLRQFHFHLPSEHLDHGLSMAMEMHMVWEADGGKIAVIAAFVDIPDSPTATKSTEPRVACGNIKHLSATERRALSQRQQDSSNETIPGLHERDARYDVPKKAAPKASALLQTVLGNVDKIAQPGTRIKTPPLVMSELVNVLSSGEFVTYQGSLTTPPCKEGVQWLISNQVLFIPVGVYDKARAVIGFNSRFPQNAPGQPNALF</sequence>
<evidence type="ECO:0000256" key="6">
    <source>
        <dbReference type="ARBA" id="ARBA00048348"/>
    </source>
</evidence>
<dbReference type="PANTHER" id="PTHR18952:SF265">
    <property type="entry name" value="CARBONIC ANHYDRASE"/>
    <property type="match status" value="1"/>
</dbReference>
<keyword evidence="5" id="KW-0456">Lyase</keyword>
<evidence type="ECO:0000256" key="4">
    <source>
        <dbReference type="ARBA" id="ARBA00022833"/>
    </source>
</evidence>
<protein>
    <recommendedName>
        <fullName evidence="2">carbonic anhydrase</fullName>
        <ecNumber evidence="2">4.2.1.1</ecNumber>
    </recommendedName>
</protein>